<dbReference type="AlphaFoldDB" id="A0A8J2M7G4"/>
<gene>
    <name evidence="2" type="ORF">AFUS01_LOCUS43909</name>
</gene>
<feature type="non-terminal residue" evidence="2">
    <location>
        <position position="1"/>
    </location>
</feature>
<dbReference type="Proteomes" id="UP000708208">
    <property type="component" value="Unassembled WGS sequence"/>
</dbReference>
<feature type="region of interest" description="Disordered" evidence="1">
    <location>
        <begin position="58"/>
        <end position="81"/>
    </location>
</feature>
<evidence type="ECO:0000313" key="3">
    <source>
        <dbReference type="Proteomes" id="UP000708208"/>
    </source>
</evidence>
<feature type="compositionally biased region" description="Basic and acidic residues" evidence="1">
    <location>
        <begin position="70"/>
        <end position="81"/>
    </location>
</feature>
<protein>
    <submittedName>
        <fullName evidence="2">Uncharacterized protein</fullName>
    </submittedName>
</protein>
<dbReference type="EMBL" id="CAJVCH010570226">
    <property type="protein sequence ID" value="CAG7834396.1"/>
    <property type="molecule type" value="Genomic_DNA"/>
</dbReference>
<name>A0A8J2M7G4_9HEXA</name>
<evidence type="ECO:0000313" key="2">
    <source>
        <dbReference type="EMBL" id="CAG7834396.1"/>
    </source>
</evidence>
<reference evidence="2" key="1">
    <citation type="submission" date="2021-06" db="EMBL/GenBank/DDBJ databases">
        <authorList>
            <person name="Hodson N. C."/>
            <person name="Mongue J. A."/>
            <person name="Jaron S. K."/>
        </authorList>
    </citation>
    <scope>NUCLEOTIDE SEQUENCE</scope>
</reference>
<accession>A0A8J2M7G4</accession>
<sequence>ESKTFCASAVIGQPAKEQSFEDNFEVDRLVGKKAEDEAPQQVELSLKKRKAPIHISEAKRKAKVSLESSHLSEDDKDCNDA</sequence>
<comment type="caution">
    <text evidence="2">The sequence shown here is derived from an EMBL/GenBank/DDBJ whole genome shotgun (WGS) entry which is preliminary data.</text>
</comment>
<proteinExistence type="predicted"/>
<evidence type="ECO:0000256" key="1">
    <source>
        <dbReference type="SAM" id="MobiDB-lite"/>
    </source>
</evidence>
<keyword evidence="3" id="KW-1185">Reference proteome</keyword>
<organism evidence="2 3">
    <name type="scientific">Allacma fusca</name>
    <dbReference type="NCBI Taxonomy" id="39272"/>
    <lineage>
        <taxon>Eukaryota</taxon>
        <taxon>Metazoa</taxon>
        <taxon>Ecdysozoa</taxon>
        <taxon>Arthropoda</taxon>
        <taxon>Hexapoda</taxon>
        <taxon>Collembola</taxon>
        <taxon>Symphypleona</taxon>
        <taxon>Sminthuridae</taxon>
        <taxon>Allacma</taxon>
    </lineage>
</organism>